<dbReference type="EC" id="3.1.6.6" evidence="5"/>
<sequence length="549" mass="58447">MRPRTDVDLFVRAEVVAGSIPWTRVRTRLAPPRTHPVRVSPILSPSARRTAAAVPALVLLGLVSALAGTLVGCSDGPETPRAAPADESAPAVVAPTAPSAPSAPRPDVLVLVLDSLRADRMGGAMRREDERDLTPMIDGIARSGLNAVLSFSPSPHSAPSFASLSSGLAPLVHGVRNVVGEELSVLADEVRTFPEVLQSAGWRTVLVHESGQILDGAGLFQGIDLVVPTGGLEGSTQALESVLTSADSDAPICVIVHSYGAHPPFLPPRDRYGVQFRGRYTEAPGTDPERGGRFRERQEALEGFEGNPKGREFAELAEGFLEPYDGMTDDDIAWLRDLYDENLALVDAQVGEIFDVWSDHRSFADSLVVLTSGHGLALGDEGRFGVDHGLSGATVRVPLAISGPGVTPGILMSATSTLTVPATVLELCGLQPVPAMEPSLGDLLTVRGVRDGLEIVPIQSPATGELGVAWIRYVVLERPDERGRTYYDAFADPGLLEPVELESIVVDRLDSVYASMVQQAEDTARVHRAGTAPLPPRARQRLRVLGYTQ</sequence>
<dbReference type="Pfam" id="PF00884">
    <property type="entry name" value="Sulfatase"/>
    <property type="match status" value="2"/>
</dbReference>
<gene>
    <name evidence="5" type="primary">betC_3</name>
    <name evidence="5" type="ORF">Pla163_14330</name>
</gene>
<dbReference type="InterPro" id="IPR050738">
    <property type="entry name" value="Sulfatase"/>
</dbReference>
<feature type="domain" description="Sulfatase N-terminal" evidence="4">
    <location>
        <begin position="239"/>
        <end position="429"/>
    </location>
</feature>
<comment type="similarity">
    <text evidence="1">Belongs to the sulfatase family.</text>
</comment>
<dbReference type="PANTHER" id="PTHR42693">
    <property type="entry name" value="ARYLSULFATASE FAMILY MEMBER"/>
    <property type="match status" value="1"/>
</dbReference>
<proteinExistence type="inferred from homology"/>
<reference evidence="5 6" key="1">
    <citation type="submission" date="2019-02" db="EMBL/GenBank/DDBJ databases">
        <title>Deep-cultivation of Planctomycetes and their phenomic and genomic characterization uncovers novel biology.</title>
        <authorList>
            <person name="Wiegand S."/>
            <person name="Jogler M."/>
            <person name="Boedeker C."/>
            <person name="Pinto D."/>
            <person name="Vollmers J."/>
            <person name="Rivas-Marin E."/>
            <person name="Kohn T."/>
            <person name="Peeters S.H."/>
            <person name="Heuer A."/>
            <person name="Rast P."/>
            <person name="Oberbeckmann S."/>
            <person name="Bunk B."/>
            <person name="Jeske O."/>
            <person name="Meyerdierks A."/>
            <person name="Storesund J.E."/>
            <person name="Kallscheuer N."/>
            <person name="Luecker S."/>
            <person name="Lage O.M."/>
            <person name="Pohl T."/>
            <person name="Merkel B.J."/>
            <person name="Hornburger P."/>
            <person name="Mueller R.-W."/>
            <person name="Bruemmer F."/>
            <person name="Labrenz M."/>
            <person name="Spormann A.M."/>
            <person name="Op den Camp H."/>
            <person name="Overmann J."/>
            <person name="Amann R."/>
            <person name="Jetten M.S.M."/>
            <person name="Mascher T."/>
            <person name="Medema M.H."/>
            <person name="Devos D.P."/>
            <person name="Kaster A.-K."/>
            <person name="Ovreas L."/>
            <person name="Rohde M."/>
            <person name="Galperin M.Y."/>
            <person name="Jogler C."/>
        </authorList>
    </citation>
    <scope>NUCLEOTIDE SEQUENCE [LARGE SCALE GENOMIC DNA]</scope>
    <source>
        <strain evidence="5 6">Pla163</strain>
    </source>
</reference>
<evidence type="ECO:0000313" key="5">
    <source>
        <dbReference type="EMBL" id="QDU84326.1"/>
    </source>
</evidence>
<keyword evidence="6" id="KW-1185">Reference proteome</keyword>
<dbReference type="Proteomes" id="UP000319342">
    <property type="component" value="Chromosome"/>
</dbReference>
<dbReference type="AlphaFoldDB" id="A0A518CYM9"/>
<feature type="modified residue" description="3-oxoalanine (Ser)" evidence="2">
    <location>
        <position position="157"/>
    </location>
</feature>
<feature type="compositionally biased region" description="Low complexity" evidence="3">
    <location>
        <begin position="88"/>
        <end position="103"/>
    </location>
</feature>
<organism evidence="5 6">
    <name type="scientific">Rohdeia mirabilis</name>
    <dbReference type="NCBI Taxonomy" id="2528008"/>
    <lineage>
        <taxon>Bacteria</taxon>
        <taxon>Pseudomonadati</taxon>
        <taxon>Planctomycetota</taxon>
        <taxon>Planctomycetia</taxon>
        <taxon>Planctomycetia incertae sedis</taxon>
        <taxon>Rohdeia</taxon>
    </lineage>
</organism>
<evidence type="ECO:0000259" key="4">
    <source>
        <dbReference type="Pfam" id="PF00884"/>
    </source>
</evidence>
<feature type="region of interest" description="Disordered" evidence="3">
    <location>
        <begin position="77"/>
        <end position="103"/>
    </location>
</feature>
<dbReference type="InterPro" id="IPR017850">
    <property type="entry name" value="Alkaline_phosphatase_core_sf"/>
</dbReference>
<evidence type="ECO:0000313" key="6">
    <source>
        <dbReference type="Proteomes" id="UP000319342"/>
    </source>
</evidence>
<evidence type="ECO:0000256" key="2">
    <source>
        <dbReference type="PIRSR" id="PIRSR600917-52"/>
    </source>
</evidence>
<name>A0A518CYM9_9BACT</name>
<comment type="PTM">
    <text evidence="2">The conversion to 3-oxoalanine (also known as C-formylglycine, FGly), of a serine or cysteine residue in prokaryotes and of a cysteine residue in eukaryotes, is critical for catalytic activity.</text>
</comment>
<evidence type="ECO:0000256" key="3">
    <source>
        <dbReference type="SAM" id="MobiDB-lite"/>
    </source>
</evidence>
<dbReference type="InterPro" id="IPR000917">
    <property type="entry name" value="Sulfatase_N"/>
</dbReference>
<dbReference type="GO" id="GO:0004065">
    <property type="term" value="F:arylsulfatase activity"/>
    <property type="evidence" value="ECO:0007669"/>
    <property type="project" value="TreeGrafter"/>
</dbReference>
<evidence type="ECO:0000256" key="1">
    <source>
        <dbReference type="ARBA" id="ARBA00008779"/>
    </source>
</evidence>
<dbReference type="GO" id="GO:0047753">
    <property type="term" value="F:choline-sulfatase activity"/>
    <property type="evidence" value="ECO:0007669"/>
    <property type="project" value="UniProtKB-EC"/>
</dbReference>
<feature type="domain" description="Sulfatase N-terminal" evidence="4">
    <location>
        <begin position="106"/>
        <end position="209"/>
    </location>
</feature>
<protein>
    <submittedName>
        <fullName evidence="5">Choline-sulfatase</fullName>
        <ecNumber evidence="5">3.1.6.6</ecNumber>
    </submittedName>
</protein>
<dbReference type="SUPFAM" id="SSF53649">
    <property type="entry name" value="Alkaline phosphatase-like"/>
    <property type="match status" value="1"/>
</dbReference>
<keyword evidence="5" id="KW-0378">Hydrolase</keyword>
<accession>A0A518CYM9</accession>
<dbReference type="Gene3D" id="3.40.720.10">
    <property type="entry name" value="Alkaline Phosphatase, subunit A"/>
    <property type="match status" value="2"/>
</dbReference>
<dbReference type="EMBL" id="CP036290">
    <property type="protein sequence ID" value="QDU84326.1"/>
    <property type="molecule type" value="Genomic_DNA"/>
</dbReference>
<dbReference type="PANTHER" id="PTHR42693:SF33">
    <property type="entry name" value="ARYLSULFATASE"/>
    <property type="match status" value="1"/>
</dbReference>